<evidence type="ECO:0000256" key="1">
    <source>
        <dbReference type="ARBA" id="ARBA00022737"/>
    </source>
</evidence>
<protein>
    <recommendedName>
        <fullName evidence="5">DUF3447 domain-containing protein</fullName>
    </recommendedName>
</protein>
<organism evidence="3 4">
    <name type="scientific">Tritrichomonas musculus</name>
    <dbReference type="NCBI Taxonomy" id="1915356"/>
    <lineage>
        <taxon>Eukaryota</taxon>
        <taxon>Metamonada</taxon>
        <taxon>Parabasalia</taxon>
        <taxon>Tritrichomonadida</taxon>
        <taxon>Tritrichomonadidae</taxon>
        <taxon>Tritrichomonas</taxon>
    </lineage>
</organism>
<dbReference type="Pfam" id="PF12796">
    <property type="entry name" value="Ank_2"/>
    <property type="match status" value="3"/>
</dbReference>
<dbReference type="SUPFAM" id="SSF48403">
    <property type="entry name" value="Ankyrin repeat"/>
    <property type="match status" value="3"/>
</dbReference>
<dbReference type="Proteomes" id="UP001470230">
    <property type="component" value="Unassembled WGS sequence"/>
</dbReference>
<sequence length="1428" mass="165683">MRKVEQLYNGEQVSFSMSDLLILNKIISALKLKCFPNFITNFDKSCNFNDFGRYTLFIDKNSFIKFLQTVIPKEFSITTKKSEYKCNFYGVASSNTIFNQIKENANVNKYIYDFEDENNEFQLVCDFFNYNSIIIQPQNFQLLKKISQDLQIVCLSELIDKLVNDYMFNVQIINKERPNINTITQLFEYLYNRKKLKIEIINELIVSSKWSQTTENVEELAACIIQVIYSDASLHPFLFDLMMLLDKSYSENNQLNILLPFLTKSLLNNIGCNLLNCSFIYLLNQKSIISKEDIVEQIHKSIQCNKCSKLLSPNHNMFMPTFSYQNNDNNNNYFNKEWLNNSIIWFFPELIEIKKYSFNQLIESICFWNRGRLKEFIRKYYPDNIDGFKKMRESGEPDDELALALRHDDVNKLKSFSGQYIVVPFNMFESFIYNGNTDLIKYSAAYGSVNCFKYLLSIKPNSISNNMRPYAIFGQNKEIIELVYQAIKPSTENNWQSSSLTLDIINPIIPIILKHQNDIFDYFFTHNFDTFNYSALLFVVKSGNIDLLIKLIDKGLKLASIKKDSIKELVQISSTFGYYELTKLLFELIFNENNPQFLNDPFQILDLKDSVHSGNLSIFKLYTLFNIKEHDIEYALINAIIREHTDIIKYMFETEFRQKFKITFQMALLLIKSSFFNSKTDIFHYLVKQFVDIEHILPYFPINYDDDSLLRNACLIGNIEIVKIISELLLKKNSKVVCTNSISDSFSSDIVRVLIEKNVCYDFECLYFSMIDSLNIETVSLLWDHANHSVIESFKKNILIDAIRKQNKDIVKFLLEKGVAYDNALFEATSYSDIEIVKIIIDHDSSPSFINKISEKGTALNIAVSSNKKEIVELLLSVQGINPSLYYESHKAPLITAIEKNNIDLINLILDFYGDNIQSEAWQLNEILHKYTFSFFFHSENIKLLERILKTNIVDLNYHNDKYTLLTYACQKNWNEIFSFLINSDRCDVNLCQQSDGNTALMVAIESYQIQMANLLVNSPRTDINLRNHNNETALTIAVKRSFFKIVDLIINNEKFDPKKSRLDYAFSIANSEIAKKMIKIKDLNVNYKYSYNDEQRKYINFGFYSHGTSLTQAVADNNFEKVEMIIQHPGFDPIQSQVNLAIFVAVSYNYVDIFNRLLPLINNDINIYSPKDESLLVVASRSFAKDIIHQIITSPNFDVSKSQIDKAFMSLFQNSAFNKTIITDIAEELYEIDQQHSKLIDFTTLLPNGKSFFTGTYNSKNYFQYLVKHNANPDLPDINGKYPLQIAIESSDIDAFNALINSGKVDLTRRFQFERVTTTYLHLAAMADKSNILKRILDLNVISVNEIDSNGDTPLIYAIKKASKENIEVLFERDDLDFAHINYTGEDAIDVAKKKKYSSQSNLSFNKPASKRIYLDNLLSLCDSIYR</sequence>
<reference evidence="3 4" key="1">
    <citation type="submission" date="2024-04" db="EMBL/GenBank/DDBJ databases">
        <title>Tritrichomonas musculus Genome.</title>
        <authorList>
            <person name="Alves-Ferreira E."/>
            <person name="Grigg M."/>
            <person name="Lorenzi H."/>
            <person name="Galac M."/>
        </authorList>
    </citation>
    <scope>NUCLEOTIDE SEQUENCE [LARGE SCALE GENOMIC DNA]</scope>
    <source>
        <strain evidence="3 4">EAF2021</strain>
    </source>
</reference>
<dbReference type="InterPro" id="IPR036770">
    <property type="entry name" value="Ankyrin_rpt-contain_sf"/>
</dbReference>
<keyword evidence="1" id="KW-0677">Repeat</keyword>
<gene>
    <name evidence="3" type="ORF">M9Y10_032106</name>
</gene>
<dbReference type="EMBL" id="JAPFFF010000052">
    <property type="protein sequence ID" value="KAK8839179.1"/>
    <property type="molecule type" value="Genomic_DNA"/>
</dbReference>
<proteinExistence type="predicted"/>
<dbReference type="Gene3D" id="1.25.40.20">
    <property type="entry name" value="Ankyrin repeat-containing domain"/>
    <property type="match status" value="4"/>
</dbReference>
<evidence type="ECO:0008006" key="5">
    <source>
        <dbReference type="Google" id="ProtNLM"/>
    </source>
</evidence>
<evidence type="ECO:0000313" key="4">
    <source>
        <dbReference type="Proteomes" id="UP001470230"/>
    </source>
</evidence>
<name>A0ABR2GZ15_9EUKA</name>
<dbReference type="PANTHER" id="PTHR24198">
    <property type="entry name" value="ANKYRIN REPEAT AND PROTEIN KINASE DOMAIN-CONTAINING PROTEIN"/>
    <property type="match status" value="1"/>
</dbReference>
<evidence type="ECO:0000256" key="2">
    <source>
        <dbReference type="ARBA" id="ARBA00023043"/>
    </source>
</evidence>
<accession>A0ABR2GZ15</accession>
<dbReference type="PANTHER" id="PTHR24198:SF165">
    <property type="entry name" value="ANKYRIN REPEAT-CONTAINING PROTEIN-RELATED"/>
    <property type="match status" value="1"/>
</dbReference>
<keyword evidence="4" id="KW-1185">Reference proteome</keyword>
<comment type="caution">
    <text evidence="3">The sequence shown here is derived from an EMBL/GenBank/DDBJ whole genome shotgun (WGS) entry which is preliminary data.</text>
</comment>
<dbReference type="InterPro" id="IPR002110">
    <property type="entry name" value="Ankyrin_rpt"/>
</dbReference>
<evidence type="ECO:0000313" key="3">
    <source>
        <dbReference type="EMBL" id="KAK8839179.1"/>
    </source>
</evidence>
<keyword evidence="2" id="KW-0040">ANK repeat</keyword>
<dbReference type="SMART" id="SM00248">
    <property type="entry name" value="ANK"/>
    <property type="match status" value="16"/>
</dbReference>